<dbReference type="EMBL" id="MT141553">
    <property type="protein sequence ID" value="QJA66315.1"/>
    <property type="molecule type" value="Genomic_DNA"/>
</dbReference>
<dbReference type="AlphaFoldDB" id="A0A6M3JAR6"/>
<accession>A0A6M3JAR6</accession>
<evidence type="ECO:0000313" key="2">
    <source>
        <dbReference type="EMBL" id="QJA70684.1"/>
    </source>
</evidence>
<evidence type="ECO:0000313" key="1">
    <source>
        <dbReference type="EMBL" id="QJA66315.1"/>
    </source>
</evidence>
<sequence length="415" mass="43293">MSDSNRLGMGYVKESTFGTTPASPALSTVRLTGESLGQDPTYSQSAEIVATRDVANIIRTDLSASGDVNFELMAGLGVDGGVGPPYGFPDDWMLALLQGSDWTERVSVSPSCTIESITTSSTTYPKIVRTTGSFATDGFIAGEWLYIASAGTAANAGVYCKIHSVAALEMEVIPANASNDLTTDATPAATGLVQGSSAANGTTFDTYSIEKRYGDLAATHYEKLVGMGVTRMTMNVASGALLTGVFGFMGKNASSGEIPSSTDTAASTAAPMNAIDHVQAFLEGASLPGTATTGVTAITFDAANALRARGQVSELGAISIGVGTFSCQGTLQAYYTDYAIVDKLLNATQTAVAYVVDSGGSTPSGVGYVFEWPAVRFTRGRRVAGGRDQDVLADMAWEAFKHPTELIMMRISRFF</sequence>
<name>A0A6M3JAR6_9ZZZZ</name>
<gene>
    <name evidence="2" type="ORF">MM415A03599_0008</name>
    <name evidence="1" type="ORF">MM415B00355_0015</name>
</gene>
<proteinExistence type="predicted"/>
<organism evidence="1">
    <name type="scientific">viral metagenome</name>
    <dbReference type="NCBI Taxonomy" id="1070528"/>
    <lineage>
        <taxon>unclassified sequences</taxon>
        <taxon>metagenomes</taxon>
        <taxon>organismal metagenomes</taxon>
    </lineage>
</organism>
<protein>
    <submittedName>
        <fullName evidence="1">Putative tail protein</fullName>
    </submittedName>
</protein>
<dbReference type="InterPro" id="IPR044000">
    <property type="entry name" value="Phage_tube_2"/>
</dbReference>
<reference evidence="1" key="1">
    <citation type="submission" date="2020-03" db="EMBL/GenBank/DDBJ databases">
        <title>The deep terrestrial virosphere.</title>
        <authorList>
            <person name="Holmfeldt K."/>
            <person name="Nilsson E."/>
            <person name="Simone D."/>
            <person name="Lopez-Fernandez M."/>
            <person name="Wu X."/>
            <person name="de Brujin I."/>
            <person name="Lundin D."/>
            <person name="Andersson A."/>
            <person name="Bertilsson S."/>
            <person name="Dopson M."/>
        </authorList>
    </citation>
    <scope>NUCLEOTIDE SEQUENCE</scope>
    <source>
        <strain evidence="2">MM415A03599</strain>
        <strain evidence="1">MM415B00355</strain>
    </source>
</reference>
<dbReference type="EMBL" id="MT141812">
    <property type="protein sequence ID" value="QJA70684.1"/>
    <property type="molecule type" value="Genomic_DNA"/>
</dbReference>
<dbReference type="Pfam" id="PF18906">
    <property type="entry name" value="Phage_tube_2"/>
    <property type="match status" value="1"/>
</dbReference>